<dbReference type="EMBL" id="GEDC01001554">
    <property type="protein sequence ID" value="JAS35744.1"/>
    <property type="molecule type" value="Transcribed_RNA"/>
</dbReference>
<evidence type="ECO:0000256" key="2">
    <source>
        <dbReference type="SAM" id="MobiDB-lite"/>
    </source>
</evidence>
<dbReference type="SUPFAM" id="SSF55174">
    <property type="entry name" value="Alpha-L RNA-binding motif"/>
    <property type="match status" value="1"/>
</dbReference>
<dbReference type="PANTHER" id="PTHR13633">
    <property type="entry name" value="MITOCHONDRIAL TRANSCRIPTION RESCUE FACTOR 1"/>
    <property type="match status" value="1"/>
</dbReference>
<sequence>MLQNMCKYSKLLVVNHLYLQSKVVTKYSKNVLLYNCFVNNCKTLFTYFYISNIRKKNYLFPKYELCNNNCNVMNCRTKYIKGPSKRPEYDSDSDDSDEELTNDSSSKVITVKTNSLRVDGIIKSGIGISRNKVEEAFYENNIRLNGRKIQKKSLKVNIGDEIDFIKGVSQMNSNFLQISRVEVLSTKLSDEEDLIYVKLRKFKTLYVEDYEEDPWKKKTNSE</sequence>
<dbReference type="GO" id="GO:1903108">
    <property type="term" value="P:regulation of mitochondrial transcription"/>
    <property type="evidence" value="ECO:0007669"/>
    <property type="project" value="TreeGrafter"/>
</dbReference>
<dbReference type="PANTHER" id="PTHR13633:SF3">
    <property type="entry name" value="MITOCHONDRIAL TRANSCRIPTION RESCUE FACTOR 1"/>
    <property type="match status" value="1"/>
</dbReference>
<evidence type="ECO:0000256" key="1">
    <source>
        <dbReference type="PROSITE-ProRule" id="PRU00182"/>
    </source>
</evidence>
<feature type="compositionally biased region" description="Acidic residues" evidence="2">
    <location>
        <begin position="90"/>
        <end position="101"/>
    </location>
</feature>
<dbReference type="GO" id="GO:0005739">
    <property type="term" value="C:mitochondrion"/>
    <property type="evidence" value="ECO:0007669"/>
    <property type="project" value="TreeGrafter"/>
</dbReference>
<organism evidence="4">
    <name type="scientific">Clastoptera arizonana</name>
    <name type="common">Arizona spittle bug</name>
    <dbReference type="NCBI Taxonomy" id="38151"/>
    <lineage>
        <taxon>Eukaryota</taxon>
        <taxon>Metazoa</taxon>
        <taxon>Ecdysozoa</taxon>
        <taxon>Arthropoda</taxon>
        <taxon>Hexapoda</taxon>
        <taxon>Insecta</taxon>
        <taxon>Pterygota</taxon>
        <taxon>Neoptera</taxon>
        <taxon>Paraneoptera</taxon>
        <taxon>Hemiptera</taxon>
        <taxon>Auchenorrhyncha</taxon>
        <taxon>Cercopoidea</taxon>
        <taxon>Clastopteridae</taxon>
        <taxon>Clastoptera</taxon>
    </lineage>
</organism>
<dbReference type="Gene3D" id="3.10.290.10">
    <property type="entry name" value="RNA-binding S4 domain"/>
    <property type="match status" value="1"/>
</dbReference>
<gene>
    <name evidence="4" type="ORF">g.26510</name>
</gene>
<dbReference type="InterPro" id="IPR057896">
    <property type="entry name" value="MTRES1_C"/>
</dbReference>
<dbReference type="GO" id="GO:0003723">
    <property type="term" value="F:RNA binding"/>
    <property type="evidence" value="ECO:0007669"/>
    <property type="project" value="UniProtKB-KW"/>
</dbReference>
<evidence type="ECO:0000313" key="4">
    <source>
        <dbReference type="EMBL" id="JAS35744.1"/>
    </source>
</evidence>
<dbReference type="PROSITE" id="PS50889">
    <property type="entry name" value="S4"/>
    <property type="match status" value="1"/>
</dbReference>
<feature type="region of interest" description="Disordered" evidence="2">
    <location>
        <begin position="83"/>
        <end position="102"/>
    </location>
</feature>
<dbReference type="InterPro" id="IPR036986">
    <property type="entry name" value="S4_RNA-bd_sf"/>
</dbReference>
<proteinExistence type="predicted"/>
<protein>
    <recommendedName>
        <fullName evidence="3">Mitochondrial transcription rescue factor 1 C-terminal domain-containing protein</fullName>
    </recommendedName>
</protein>
<accession>A0A1B6ECZ8</accession>
<feature type="domain" description="Mitochondrial transcription rescue factor 1 C-terminal" evidence="3">
    <location>
        <begin position="112"/>
        <end position="207"/>
    </location>
</feature>
<dbReference type="Pfam" id="PF25818">
    <property type="entry name" value="MTRES1_C"/>
    <property type="match status" value="1"/>
</dbReference>
<evidence type="ECO:0000259" key="3">
    <source>
        <dbReference type="Pfam" id="PF25818"/>
    </source>
</evidence>
<dbReference type="AlphaFoldDB" id="A0A1B6ECZ8"/>
<keyword evidence="1" id="KW-0694">RNA-binding</keyword>
<dbReference type="CDD" id="cd00165">
    <property type="entry name" value="S4"/>
    <property type="match status" value="1"/>
</dbReference>
<reference evidence="4" key="1">
    <citation type="submission" date="2015-12" db="EMBL/GenBank/DDBJ databases">
        <title>De novo transcriptome assembly of four potential Pierce s Disease insect vectors from Arizona vineyards.</title>
        <authorList>
            <person name="Tassone E.E."/>
        </authorList>
    </citation>
    <scope>NUCLEOTIDE SEQUENCE</scope>
</reference>
<name>A0A1B6ECZ8_9HEMI</name>